<accession>A0A2P8DPC5</accession>
<proteinExistence type="inferred from homology"/>
<evidence type="ECO:0000256" key="1">
    <source>
        <dbReference type="ARBA" id="ARBA00004127"/>
    </source>
</evidence>
<feature type="transmembrane region" description="Helical" evidence="7">
    <location>
        <begin position="152"/>
        <end position="170"/>
    </location>
</feature>
<comment type="caution">
    <text evidence="8">The sequence shown here is derived from an EMBL/GenBank/DDBJ whole genome shotgun (WGS) entry which is preliminary data.</text>
</comment>
<feature type="transmembrane region" description="Helical" evidence="7">
    <location>
        <begin position="39"/>
        <end position="60"/>
    </location>
</feature>
<name>A0A2P8DPC5_9ACTN</name>
<evidence type="ECO:0000256" key="2">
    <source>
        <dbReference type="ARBA" id="ARBA00005697"/>
    </source>
</evidence>
<protein>
    <submittedName>
        <fullName evidence="8">AGZA family xanthine/uracil permease-like MFS transporter</fullName>
    </submittedName>
</protein>
<dbReference type="OrthoDB" id="9808458at2"/>
<keyword evidence="9" id="KW-1185">Reference proteome</keyword>
<dbReference type="GO" id="GO:0012505">
    <property type="term" value="C:endomembrane system"/>
    <property type="evidence" value="ECO:0007669"/>
    <property type="project" value="UniProtKB-SubCell"/>
</dbReference>
<feature type="transmembrane region" description="Helical" evidence="7">
    <location>
        <begin position="392"/>
        <end position="410"/>
    </location>
</feature>
<evidence type="ECO:0000256" key="6">
    <source>
        <dbReference type="ARBA" id="ARBA00023136"/>
    </source>
</evidence>
<dbReference type="InterPro" id="IPR006043">
    <property type="entry name" value="NCS2"/>
</dbReference>
<feature type="transmembrane region" description="Helical" evidence="7">
    <location>
        <begin position="363"/>
        <end position="380"/>
    </location>
</feature>
<evidence type="ECO:0000256" key="3">
    <source>
        <dbReference type="ARBA" id="ARBA00022448"/>
    </source>
</evidence>
<comment type="subcellular location">
    <subcellularLocation>
        <location evidence="1">Endomembrane system</location>
        <topology evidence="1">Multi-pass membrane protein</topology>
    </subcellularLocation>
</comment>
<keyword evidence="4 7" id="KW-0812">Transmembrane</keyword>
<comment type="similarity">
    <text evidence="2">Belongs to the nucleobase:cation symporter-2 (NCS2) (TC 2.A.40) family. Azg-like subfamily.</text>
</comment>
<dbReference type="Pfam" id="PF00860">
    <property type="entry name" value="Xan_ur_permease"/>
    <property type="match status" value="1"/>
</dbReference>
<dbReference type="GO" id="GO:0005886">
    <property type="term" value="C:plasma membrane"/>
    <property type="evidence" value="ECO:0007669"/>
    <property type="project" value="TreeGrafter"/>
</dbReference>
<organism evidence="8 9">
    <name type="scientific">Murinocardiopsis flavida</name>
    <dbReference type="NCBI Taxonomy" id="645275"/>
    <lineage>
        <taxon>Bacteria</taxon>
        <taxon>Bacillati</taxon>
        <taxon>Actinomycetota</taxon>
        <taxon>Actinomycetes</taxon>
        <taxon>Streptosporangiales</taxon>
        <taxon>Nocardiopsidaceae</taxon>
        <taxon>Murinocardiopsis</taxon>
    </lineage>
</organism>
<feature type="transmembrane region" description="Helical" evidence="7">
    <location>
        <begin position="329"/>
        <end position="351"/>
    </location>
</feature>
<dbReference type="EMBL" id="PYGA01000004">
    <property type="protein sequence ID" value="PSK99072.1"/>
    <property type="molecule type" value="Genomic_DNA"/>
</dbReference>
<feature type="transmembrane region" description="Helical" evidence="7">
    <location>
        <begin position="276"/>
        <end position="309"/>
    </location>
</feature>
<keyword evidence="3" id="KW-0813">Transport</keyword>
<reference evidence="8 9" key="1">
    <citation type="submission" date="2018-03" db="EMBL/GenBank/DDBJ databases">
        <title>Genomic Encyclopedia of Archaeal and Bacterial Type Strains, Phase II (KMG-II): from individual species to whole genera.</title>
        <authorList>
            <person name="Goeker M."/>
        </authorList>
    </citation>
    <scope>NUCLEOTIDE SEQUENCE [LARGE SCALE GENOMIC DNA]</scope>
    <source>
        <strain evidence="8 9">DSM 45312</strain>
    </source>
</reference>
<keyword evidence="5 7" id="KW-1133">Transmembrane helix</keyword>
<feature type="transmembrane region" description="Helical" evidence="7">
    <location>
        <begin position="199"/>
        <end position="219"/>
    </location>
</feature>
<sequence length="486" mass="50055">MTRLDETGPGPAARSDRSWLDRFFSITERGSTVSRELRGGVTTFMAMAYIIVLNPIILGGAEDINGDTLNPAQLTTMTCLSAGLATIVMGLVGRAPIALAAALGTTPIVAYQAAPHMAWPEAMGLVVWQGIVVILLVVTGLRTMIMNAIPRTLNLAIGVGIGAFVALIAFKDSGFLGSGIDPETGSGTVLQLGGLEGHLQGWPIVIFVLSFLVAAILVARNVPGGILIGILTGTIVAVIVQYAAGLDPKSWGLQAPVFTGVFGAPDFSLLFQVDLLGAWTSAGIVSAGIILFTLVLAGFFDALGTCLAIGEKAGLTDDNGQMPHINKILAVDGAGAVAGGLTSSSATLIFVESTAGVAEGARTGIASVVTGALFLAALFFTPLTGVVPQQAAAVALVIVGAMMMMQIGRIEWTDFTNAVPAFLTIVLMPFTYNIANGIGAGIIVFTLLKSATGRGREVHWLMWVLTAVFALHFGIAAVGPLLGAEV</sequence>
<dbReference type="Proteomes" id="UP000240542">
    <property type="component" value="Unassembled WGS sequence"/>
</dbReference>
<evidence type="ECO:0000256" key="7">
    <source>
        <dbReference type="SAM" id="Phobius"/>
    </source>
</evidence>
<feature type="transmembrane region" description="Helical" evidence="7">
    <location>
        <begin position="422"/>
        <end position="448"/>
    </location>
</feature>
<evidence type="ECO:0000313" key="8">
    <source>
        <dbReference type="EMBL" id="PSK99072.1"/>
    </source>
</evidence>
<dbReference type="RefSeq" id="WP_106582380.1">
    <property type="nucleotide sequence ID" value="NZ_PYGA01000004.1"/>
</dbReference>
<dbReference type="PANTHER" id="PTHR43337">
    <property type="entry name" value="XANTHINE/URACIL PERMEASE C887.17-RELATED"/>
    <property type="match status" value="1"/>
</dbReference>
<feature type="transmembrane region" description="Helical" evidence="7">
    <location>
        <begin position="126"/>
        <end position="145"/>
    </location>
</feature>
<evidence type="ECO:0000313" key="9">
    <source>
        <dbReference type="Proteomes" id="UP000240542"/>
    </source>
</evidence>
<keyword evidence="6 7" id="KW-0472">Membrane</keyword>
<feature type="transmembrane region" description="Helical" evidence="7">
    <location>
        <begin position="460"/>
        <end position="482"/>
    </location>
</feature>
<gene>
    <name evidence="8" type="ORF">CLV63_104296</name>
</gene>
<evidence type="ECO:0000256" key="4">
    <source>
        <dbReference type="ARBA" id="ARBA00022692"/>
    </source>
</evidence>
<dbReference type="AlphaFoldDB" id="A0A2P8DPC5"/>
<dbReference type="GO" id="GO:0005345">
    <property type="term" value="F:purine nucleobase transmembrane transporter activity"/>
    <property type="evidence" value="ECO:0007669"/>
    <property type="project" value="TreeGrafter"/>
</dbReference>
<dbReference type="PANTHER" id="PTHR43337:SF1">
    <property type="entry name" value="XANTHINE_URACIL PERMEASE C887.17-RELATED"/>
    <property type="match status" value="1"/>
</dbReference>
<feature type="transmembrane region" description="Helical" evidence="7">
    <location>
        <begin position="226"/>
        <end position="244"/>
    </location>
</feature>
<dbReference type="InterPro" id="IPR045018">
    <property type="entry name" value="Azg-like"/>
</dbReference>
<evidence type="ECO:0000256" key="5">
    <source>
        <dbReference type="ARBA" id="ARBA00022989"/>
    </source>
</evidence>